<comment type="caution">
    <text evidence="2">The sequence shown here is derived from an EMBL/GenBank/DDBJ whole genome shotgun (WGS) entry which is preliminary data.</text>
</comment>
<dbReference type="AlphaFoldDB" id="A0A417XSF5"/>
<organism evidence="2 3">
    <name type="scientific">Nocardioides immobilis</name>
    <dbReference type="NCBI Taxonomy" id="2049295"/>
    <lineage>
        <taxon>Bacteria</taxon>
        <taxon>Bacillati</taxon>
        <taxon>Actinomycetota</taxon>
        <taxon>Actinomycetes</taxon>
        <taxon>Propionibacteriales</taxon>
        <taxon>Nocardioidaceae</taxon>
        <taxon>Nocardioides</taxon>
    </lineage>
</organism>
<feature type="compositionally biased region" description="Basic and acidic residues" evidence="1">
    <location>
        <begin position="79"/>
        <end position="92"/>
    </location>
</feature>
<feature type="region of interest" description="Disordered" evidence="1">
    <location>
        <begin position="70"/>
        <end position="92"/>
    </location>
</feature>
<dbReference type="Proteomes" id="UP000283644">
    <property type="component" value="Unassembled WGS sequence"/>
</dbReference>
<name>A0A417XSF5_9ACTN</name>
<protein>
    <submittedName>
        <fullName evidence="2">Uncharacterized protein</fullName>
    </submittedName>
</protein>
<gene>
    <name evidence="2" type="ORF">D0Z08_31075</name>
</gene>
<sequence length="92" mass="10292">MPRALMVFHRDWHEAQEGRGTRFFEEAAEELSLERLLRVVAALTVVPKISARPAFVAGLRERLIAEAVTQSSGQQTALHRGERSALDHSGRD</sequence>
<keyword evidence="3" id="KW-1185">Reference proteome</keyword>
<evidence type="ECO:0000313" key="3">
    <source>
        <dbReference type="Proteomes" id="UP000283644"/>
    </source>
</evidence>
<proteinExistence type="predicted"/>
<reference evidence="2 3" key="1">
    <citation type="submission" date="2018-09" db="EMBL/GenBank/DDBJ databases">
        <title>Genome sequencing of Nocardioides immobilis CCTCC AB 2017083 for comparison to Nocardioides silvaticus.</title>
        <authorList>
            <person name="Li C."/>
            <person name="Wang G."/>
        </authorList>
    </citation>
    <scope>NUCLEOTIDE SEQUENCE [LARGE SCALE GENOMIC DNA]</scope>
    <source>
        <strain evidence="2 3">CCTCC AB 2017083</strain>
    </source>
</reference>
<evidence type="ECO:0000256" key="1">
    <source>
        <dbReference type="SAM" id="MobiDB-lite"/>
    </source>
</evidence>
<evidence type="ECO:0000313" key="2">
    <source>
        <dbReference type="EMBL" id="RHW22812.1"/>
    </source>
</evidence>
<dbReference type="EMBL" id="QXGH01000055">
    <property type="protein sequence ID" value="RHW22812.1"/>
    <property type="molecule type" value="Genomic_DNA"/>
</dbReference>
<accession>A0A417XSF5</accession>